<dbReference type="InterPro" id="IPR017441">
    <property type="entry name" value="Protein_kinase_ATP_BS"/>
</dbReference>
<dbReference type="FunFam" id="1.10.510.10:FF:000706">
    <property type="entry name" value="Cyclin-dependent kinase 1"/>
    <property type="match status" value="1"/>
</dbReference>
<evidence type="ECO:0000256" key="13">
    <source>
        <dbReference type="ARBA" id="ARBA00047811"/>
    </source>
</evidence>
<protein>
    <submittedName>
        <fullName evidence="20 21">Protein kinase domain-containing protein</fullName>
    </submittedName>
</protein>
<dbReference type="SUPFAM" id="SSF56112">
    <property type="entry name" value="Protein kinase-like (PK-like)"/>
    <property type="match status" value="1"/>
</dbReference>
<keyword evidence="7 16" id="KW-0547">Nucleotide-binding</keyword>
<dbReference type="PROSITE" id="PS00108">
    <property type="entry name" value="PROTEIN_KINASE_ST"/>
    <property type="match status" value="1"/>
</dbReference>
<organism evidence="20">
    <name type="scientific">Strongyloides stercoralis</name>
    <name type="common">Threadworm</name>
    <dbReference type="NCBI Taxonomy" id="6248"/>
    <lineage>
        <taxon>Eukaryota</taxon>
        <taxon>Metazoa</taxon>
        <taxon>Ecdysozoa</taxon>
        <taxon>Nematoda</taxon>
        <taxon>Chromadorea</taxon>
        <taxon>Rhabditida</taxon>
        <taxon>Tylenchina</taxon>
        <taxon>Panagrolaimomorpha</taxon>
        <taxon>Strongyloidoidea</taxon>
        <taxon>Strongyloididae</taxon>
        <taxon>Strongyloides</taxon>
    </lineage>
</organism>
<evidence type="ECO:0000313" key="19">
    <source>
        <dbReference type="Proteomes" id="UP000035681"/>
    </source>
</evidence>
<evidence type="ECO:0000256" key="9">
    <source>
        <dbReference type="ARBA" id="ARBA00022777"/>
    </source>
</evidence>
<dbReference type="GO" id="GO:0051446">
    <property type="term" value="P:positive regulation of meiotic cell cycle"/>
    <property type="evidence" value="ECO:0007669"/>
    <property type="project" value="UniProtKB-ARBA"/>
</dbReference>
<dbReference type="WBParaSite" id="SSTP_0000794300.1">
    <property type="protein sequence ID" value="SSTP_0000794300.1"/>
    <property type="gene ID" value="SSTP_0000794300"/>
</dbReference>
<dbReference type="STRING" id="6248.A0A0K0EEN2"/>
<evidence type="ECO:0000256" key="6">
    <source>
        <dbReference type="ARBA" id="ARBA00022679"/>
    </source>
</evidence>
<dbReference type="SMART" id="SM00220">
    <property type="entry name" value="S_TKc"/>
    <property type="match status" value="1"/>
</dbReference>
<evidence type="ECO:0000313" key="20">
    <source>
        <dbReference type="WBParaSite" id="SSTP_0000794300.1"/>
    </source>
</evidence>
<evidence type="ECO:0000256" key="11">
    <source>
        <dbReference type="ARBA" id="ARBA00023242"/>
    </source>
</evidence>
<dbReference type="GO" id="GO:0005634">
    <property type="term" value="C:nucleus"/>
    <property type="evidence" value="ECO:0007669"/>
    <property type="project" value="UniProtKB-SubCell"/>
</dbReference>
<evidence type="ECO:0000256" key="2">
    <source>
        <dbReference type="ARBA" id="ARBA00006485"/>
    </source>
</evidence>
<dbReference type="InterPro" id="IPR011009">
    <property type="entry name" value="Kinase-like_dom_sf"/>
</dbReference>
<proteinExistence type="inferred from homology"/>
<keyword evidence="9" id="KW-0418">Kinase</keyword>
<keyword evidence="11" id="KW-0539">Nucleus</keyword>
<dbReference type="Gene3D" id="1.10.510.10">
    <property type="entry name" value="Transferase(Phosphotransferase) domain 1"/>
    <property type="match status" value="1"/>
</dbReference>
<keyword evidence="19" id="KW-1185">Reference proteome</keyword>
<sequence length="319" mass="36908">MVSGDVCSYALDDFVHLEKIGEGTYGVVYKSKHKTLGTIVAMKKIRIDDNDEGVPATTIREVAMLREVRHPNIVSLETVIMQPKKVFLIFEFLPMDLRKYMDRIPRGEVMQPLLVASYMYQICQAICFCHQRRILHRDLKPHNLLVDSNGCIKLADFGLARTVEIPLRAYTHEIVTLWYRSPEIMLGTKRYSTAVDVWSIACIFGEMASGHPLFDGDSEIDQLYKIFRILGTPNKETWPDVVNLPDYKPSFPNWKCNNIEARFLKYLSYDGIELLRQMLIYDPVKRADVKYVLKHKYFTDLDKSKLPYGNFNGDILVVR</sequence>
<dbReference type="GO" id="GO:0090068">
    <property type="term" value="P:positive regulation of cell cycle process"/>
    <property type="evidence" value="ECO:0007669"/>
    <property type="project" value="UniProtKB-ARBA"/>
</dbReference>
<dbReference type="WBParaSite" id="TCONS_00007083.p1">
    <property type="protein sequence ID" value="TCONS_00007083.p1"/>
    <property type="gene ID" value="XLOC_005156"/>
</dbReference>
<evidence type="ECO:0000313" key="21">
    <source>
        <dbReference type="WBParaSite" id="TCONS_00007083.p1"/>
    </source>
</evidence>
<comment type="catalytic activity">
    <reaction evidence="13">
        <text>L-threonyl-[protein] + ATP = O-phospho-L-threonyl-[protein] + ADP + H(+)</text>
        <dbReference type="Rhea" id="RHEA:46608"/>
        <dbReference type="Rhea" id="RHEA-COMP:11060"/>
        <dbReference type="Rhea" id="RHEA-COMP:11605"/>
        <dbReference type="ChEBI" id="CHEBI:15378"/>
        <dbReference type="ChEBI" id="CHEBI:30013"/>
        <dbReference type="ChEBI" id="CHEBI:30616"/>
        <dbReference type="ChEBI" id="CHEBI:61977"/>
        <dbReference type="ChEBI" id="CHEBI:456216"/>
        <dbReference type="EC" id="2.7.11.22"/>
    </reaction>
</comment>
<dbReference type="InterPro" id="IPR008271">
    <property type="entry name" value="Ser/Thr_kinase_AS"/>
</dbReference>
<dbReference type="InterPro" id="IPR050108">
    <property type="entry name" value="CDK"/>
</dbReference>
<dbReference type="Pfam" id="PF00069">
    <property type="entry name" value="Pkinase"/>
    <property type="match status" value="1"/>
</dbReference>
<keyword evidence="12" id="KW-0131">Cell cycle</keyword>
<dbReference type="GO" id="GO:0007095">
    <property type="term" value="P:mitotic G2 DNA damage checkpoint signaling"/>
    <property type="evidence" value="ECO:0007669"/>
    <property type="project" value="TreeGrafter"/>
</dbReference>
<feature type="domain" description="Protein kinase" evidence="18">
    <location>
        <begin position="14"/>
        <end position="298"/>
    </location>
</feature>
<evidence type="ECO:0000256" key="16">
    <source>
        <dbReference type="PROSITE-ProRule" id="PRU10141"/>
    </source>
</evidence>
<evidence type="ECO:0000256" key="17">
    <source>
        <dbReference type="RuleBase" id="RU000304"/>
    </source>
</evidence>
<dbReference type="PROSITE" id="PS50011">
    <property type="entry name" value="PROTEIN_KINASE_DOM"/>
    <property type="match status" value="1"/>
</dbReference>
<dbReference type="Gene3D" id="3.30.200.20">
    <property type="entry name" value="Phosphorylase Kinase, domain 1"/>
    <property type="match status" value="1"/>
</dbReference>
<dbReference type="GO" id="GO:0051301">
    <property type="term" value="P:cell division"/>
    <property type="evidence" value="ECO:0007669"/>
    <property type="project" value="UniProtKB-KW"/>
</dbReference>
<keyword evidence="8" id="KW-0498">Mitosis</keyword>
<evidence type="ECO:0000256" key="10">
    <source>
        <dbReference type="ARBA" id="ARBA00022840"/>
    </source>
</evidence>
<dbReference type="PANTHER" id="PTHR24056:SF334">
    <property type="entry name" value="CYCLIN-DEPENDENT KINASE 1"/>
    <property type="match status" value="1"/>
</dbReference>
<evidence type="ECO:0000256" key="1">
    <source>
        <dbReference type="ARBA" id="ARBA00004123"/>
    </source>
</evidence>
<evidence type="ECO:0000256" key="4">
    <source>
        <dbReference type="ARBA" id="ARBA00022553"/>
    </source>
</evidence>
<dbReference type="PANTHER" id="PTHR24056">
    <property type="entry name" value="CELL DIVISION PROTEIN KINASE"/>
    <property type="match status" value="1"/>
</dbReference>
<dbReference type="Proteomes" id="UP000035681">
    <property type="component" value="Unplaced"/>
</dbReference>
<dbReference type="InterPro" id="IPR000719">
    <property type="entry name" value="Prot_kinase_dom"/>
</dbReference>
<dbReference type="FunFam" id="3.30.200.20:FF:000927">
    <property type="entry name" value="Cyclin-dependent kinase 2"/>
    <property type="match status" value="1"/>
</dbReference>
<comment type="similarity">
    <text evidence="2">Belongs to the protein kinase superfamily. CMGC Ser/Thr protein kinase family. CDC2/CDKX subfamily.</text>
</comment>
<comment type="catalytic activity">
    <reaction evidence="14">
        <text>L-seryl-[protein] + ATP = O-phospho-L-seryl-[protein] + ADP + H(+)</text>
        <dbReference type="Rhea" id="RHEA:17989"/>
        <dbReference type="Rhea" id="RHEA-COMP:9863"/>
        <dbReference type="Rhea" id="RHEA-COMP:11604"/>
        <dbReference type="ChEBI" id="CHEBI:15378"/>
        <dbReference type="ChEBI" id="CHEBI:29999"/>
        <dbReference type="ChEBI" id="CHEBI:30616"/>
        <dbReference type="ChEBI" id="CHEBI:83421"/>
        <dbReference type="ChEBI" id="CHEBI:456216"/>
        <dbReference type="EC" id="2.7.11.22"/>
    </reaction>
</comment>
<keyword evidence="10 16" id="KW-0067">ATP-binding</keyword>
<keyword evidence="4" id="KW-0597">Phosphoprotein</keyword>
<dbReference type="AlphaFoldDB" id="A0A0K0EEN2"/>
<dbReference type="GO" id="GO:0008353">
    <property type="term" value="F:RNA polymerase II CTD heptapeptide repeat kinase activity"/>
    <property type="evidence" value="ECO:0007669"/>
    <property type="project" value="UniProtKB-EC"/>
</dbReference>
<dbReference type="GO" id="GO:0000086">
    <property type="term" value="P:G2/M transition of mitotic cell cycle"/>
    <property type="evidence" value="ECO:0007669"/>
    <property type="project" value="TreeGrafter"/>
</dbReference>
<dbReference type="PROSITE" id="PS00107">
    <property type="entry name" value="PROTEIN_KINASE_ATP"/>
    <property type="match status" value="1"/>
</dbReference>
<evidence type="ECO:0000256" key="12">
    <source>
        <dbReference type="ARBA" id="ARBA00023306"/>
    </source>
</evidence>
<evidence type="ECO:0000256" key="15">
    <source>
        <dbReference type="ARBA" id="ARBA00049280"/>
    </source>
</evidence>
<dbReference type="GO" id="GO:0005524">
    <property type="term" value="F:ATP binding"/>
    <property type="evidence" value="ECO:0007669"/>
    <property type="project" value="UniProtKB-UniRule"/>
</dbReference>
<reference evidence="20" key="1">
    <citation type="submission" date="2015-08" db="UniProtKB">
        <authorList>
            <consortium name="WormBaseParasite"/>
        </authorList>
    </citation>
    <scope>IDENTIFICATION</scope>
</reference>
<accession>A0A0K0EEN2</accession>
<name>A0A0K0EEN2_STRER</name>
<comment type="catalytic activity">
    <reaction evidence="15">
        <text>[DNA-directed RNA polymerase] + ATP = phospho-[DNA-directed RNA polymerase] + ADP + H(+)</text>
        <dbReference type="Rhea" id="RHEA:10216"/>
        <dbReference type="Rhea" id="RHEA-COMP:11321"/>
        <dbReference type="Rhea" id="RHEA-COMP:11322"/>
        <dbReference type="ChEBI" id="CHEBI:15378"/>
        <dbReference type="ChEBI" id="CHEBI:30616"/>
        <dbReference type="ChEBI" id="CHEBI:43176"/>
        <dbReference type="ChEBI" id="CHEBI:68546"/>
        <dbReference type="ChEBI" id="CHEBI:456216"/>
        <dbReference type="EC" id="2.7.11.23"/>
    </reaction>
</comment>
<evidence type="ECO:0000256" key="5">
    <source>
        <dbReference type="ARBA" id="ARBA00022618"/>
    </source>
</evidence>
<keyword evidence="3 17" id="KW-0723">Serine/threonine-protein kinase</keyword>
<evidence type="ECO:0000256" key="7">
    <source>
        <dbReference type="ARBA" id="ARBA00022741"/>
    </source>
</evidence>
<dbReference type="GO" id="GO:0004693">
    <property type="term" value="F:cyclin-dependent protein serine/threonine kinase activity"/>
    <property type="evidence" value="ECO:0007669"/>
    <property type="project" value="UniProtKB-EC"/>
</dbReference>
<comment type="subcellular location">
    <subcellularLocation>
        <location evidence="1">Nucleus</location>
    </subcellularLocation>
</comment>
<feature type="binding site" evidence="16">
    <location>
        <position position="43"/>
    </location>
    <ligand>
        <name>ATP</name>
        <dbReference type="ChEBI" id="CHEBI:30616"/>
    </ligand>
</feature>
<evidence type="ECO:0000256" key="14">
    <source>
        <dbReference type="ARBA" id="ARBA00048367"/>
    </source>
</evidence>
<keyword evidence="6" id="KW-0808">Transferase</keyword>
<keyword evidence="5" id="KW-0132">Cell division</keyword>
<evidence type="ECO:0000256" key="3">
    <source>
        <dbReference type="ARBA" id="ARBA00022527"/>
    </source>
</evidence>
<evidence type="ECO:0000256" key="8">
    <source>
        <dbReference type="ARBA" id="ARBA00022776"/>
    </source>
</evidence>
<evidence type="ECO:0000259" key="18">
    <source>
        <dbReference type="PROSITE" id="PS50011"/>
    </source>
</evidence>